<evidence type="ECO:0000313" key="2">
    <source>
        <dbReference type="EMBL" id="KAH6652205.1"/>
    </source>
</evidence>
<keyword evidence="3" id="KW-1185">Reference proteome</keyword>
<dbReference type="InterPro" id="IPR010730">
    <property type="entry name" value="HET"/>
</dbReference>
<reference evidence="2" key="1">
    <citation type="journal article" date="2021" name="Nat. Commun.">
        <title>Genetic determinants of endophytism in the Arabidopsis root mycobiome.</title>
        <authorList>
            <person name="Mesny F."/>
            <person name="Miyauchi S."/>
            <person name="Thiergart T."/>
            <person name="Pickel B."/>
            <person name="Atanasova L."/>
            <person name="Karlsson M."/>
            <person name="Huettel B."/>
            <person name="Barry K.W."/>
            <person name="Haridas S."/>
            <person name="Chen C."/>
            <person name="Bauer D."/>
            <person name="Andreopoulos W."/>
            <person name="Pangilinan J."/>
            <person name="LaButti K."/>
            <person name="Riley R."/>
            <person name="Lipzen A."/>
            <person name="Clum A."/>
            <person name="Drula E."/>
            <person name="Henrissat B."/>
            <person name="Kohler A."/>
            <person name="Grigoriev I.V."/>
            <person name="Martin F.M."/>
            <person name="Hacquard S."/>
        </authorList>
    </citation>
    <scope>NUCLEOTIDE SEQUENCE</scope>
    <source>
        <strain evidence="2">MPI-SDFR-AT-0073</strain>
    </source>
</reference>
<dbReference type="AlphaFoldDB" id="A0A9P8UHG5"/>
<protein>
    <submittedName>
        <fullName evidence="2">Heterokaryon incompatibility protein-domain-containing protein</fullName>
    </submittedName>
</protein>
<evidence type="ECO:0000259" key="1">
    <source>
        <dbReference type="Pfam" id="PF06985"/>
    </source>
</evidence>
<feature type="domain" description="Heterokaryon incompatibility" evidence="1">
    <location>
        <begin position="48"/>
        <end position="182"/>
    </location>
</feature>
<name>A0A9P8UHG5_9PEZI</name>
<dbReference type="RefSeq" id="XP_045956483.1">
    <property type="nucleotide sequence ID" value="XM_046107732.1"/>
</dbReference>
<dbReference type="PANTHER" id="PTHR33112:SF1">
    <property type="entry name" value="HETEROKARYON INCOMPATIBILITY DOMAIN-CONTAINING PROTEIN"/>
    <property type="match status" value="1"/>
</dbReference>
<dbReference type="EMBL" id="JAGPXC010000006">
    <property type="protein sequence ID" value="KAH6652205.1"/>
    <property type="molecule type" value="Genomic_DNA"/>
</dbReference>
<evidence type="ECO:0000313" key="3">
    <source>
        <dbReference type="Proteomes" id="UP000758603"/>
    </source>
</evidence>
<dbReference type="GeneID" id="70136623"/>
<organism evidence="2 3">
    <name type="scientific">Truncatella angustata</name>
    <dbReference type="NCBI Taxonomy" id="152316"/>
    <lineage>
        <taxon>Eukaryota</taxon>
        <taxon>Fungi</taxon>
        <taxon>Dikarya</taxon>
        <taxon>Ascomycota</taxon>
        <taxon>Pezizomycotina</taxon>
        <taxon>Sordariomycetes</taxon>
        <taxon>Xylariomycetidae</taxon>
        <taxon>Amphisphaeriales</taxon>
        <taxon>Sporocadaceae</taxon>
        <taxon>Truncatella</taxon>
    </lineage>
</organism>
<dbReference type="Pfam" id="PF06985">
    <property type="entry name" value="HET"/>
    <property type="match status" value="1"/>
</dbReference>
<sequence length="523" mass="59253">MVQGWLHECQTSHPACLPHGSSEHLVKLIDCSTRRVISVSTLDTTPEYVALSYVWGEHIPKPGDGDGDSNATAQVIEDALSVTKSLGHRYLWVDKYCVDQDDSFQKHEQIMNMDSIYENASLTIIAAAGLDHSRGLPGISSNRLKKEIPFQHDNFSLSWIPPSPHKEILESRWSTRGWTYQEAVLSRRRLVFTDRQVYFECRSMACYESLRIPLQDLFPSSVDIFRLPQIFSSSHLKSTVSASSVAQAAQDTEDEQLVPRDWKMFAFNAYTRCAERYSQRTLTFESDSLNAFGGMIKRFESLEQGTLRHLWGIPFFDPRDDQSPDDIVDYAGFLLAGLCWRHESRSKSLRRRNMFPSWSWTGWEGAVTWPKVDASFEVQASDLYTLSSIQLSFEDGSTRSIPDVRDKRPGGDRLGQYPKALLLQTSAVSGYAFPFKGPSLTTNQSPEYTWYPSVADLDVVRMVQQLQSGDLKALRLGIVGKVGFLLVVKKRKSSFYRVGLIQVCSALITESIQTHQVRAFKIK</sequence>
<dbReference type="Proteomes" id="UP000758603">
    <property type="component" value="Unassembled WGS sequence"/>
</dbReference>
<accession>A0A9P8UHG5</accession>
<gene>
    <name evidence="2" type="ORF">BKA67DRAFT_660969</name>
</gene>
<dbReference type="OrthoDB" id="5428863at2759"/>
<proteinExistence type="predicted"/>
<comment type="caution">
    <text evidence="2">The sequence shown here is derived from an EMBL/GenBank/DDBJ whole genome shotgun (WGS) entry which is preliminary data.</text>
</comment>
<dbReference type="PANTHER" id="PTHR33112">
    <property type="entry name" value="DOMAIN PROTEIN, PUTATIVE-RELATED"/>
    <property type="match status" value="1"/>
</dbReference>